<keyword evidence="1" id="KW-0472">Membrane</keyword>
<gene>
    <name evidence="2" type="ORF">ISU02_20435</name>
</gene>
<keyword evidence="1" id="KW-0812">Transmembrane</keyword>
<name>A0ABR9ZYD1_9FIRM</name>
<dbReference type="RefSeq" id="WP_194703707.1">
    <property type="nucleotide sequence ID" value="NZ_JADKNH010000016.1"/>
</dbReference>
<organism evidence="2 3">
    <name type="scientific">Fusibacter ferrireducens</name>
    <dbReference type="NCBI Taxonomy" id="2785058"/>
    <lineage>
        <taxon>Bacteria</taxon>
        <taxon>Bacillati</taxon>
        <taxon>Bacillota</taxon>
        <taxon>Clostridia</taxon>
        <taxon>Eubacteriales</taxon>
        <taxon>Eubacteriales Family XII. Incertae Sedis</taxon>
        <taxon>Fusibacter</taxon>
    </lineage>
</organism>
<comment type="caution">
    <text evidence="2">The sequence shown here is derived from an EMBL/GenBank/DDBJ whole genome shotgun (WGS) entry which is preliminary data.</text>
</comment>
<evidence type="ECO:0000313" key="2">
    <source>
        <dbReference type="EMBL" id="MBF4695468.1"/>
    </source>
</evidence>
<evidence type="ECO:0000313" key="3">
    <source>
        <dbReference type="Proteomes" id="UP000614200"/>
    </source>
</evidence>
<feature type="transmembrane region" description="Helical" evidence="1">
    <location>
        <begin position="21"/>
        <end position="44"/>
    </location>
</feature>
<evidence type="ECO:0000256" key="1">
    <source>
        <dbReference type="SAM" id="Phobius"/>
    </source>
</evidence>
<dbReference type="Proteomes" id="UP000614200">
    <property type="component" value="Unassembled WGS sequence"/>
</dbReference>
<reference evidence="2 3" key="1">
    <citation type="submission" date="2020-11" db="EMBL/GenBank/DDBJ databases">
        <title>Fusibacter basophilias sp. nov.</title>
        <authorList>
            <person name="Qiu D."/>
        </authorList>
    </citation>
    <scope>NUCLEOTIDE SEQUENCE [LARGE SCALE GENOMIC DNA]</scope>
    <source>
        <strain evidence="2 3">Q10-2</strain>
    </source>
</reference>
<protein>
    <submittedName>
        <fullName evidence="2">Uncharacterized protein</fullName>
    </submittedName>
</protein>
<accession>A0ABR9ZYD1</accession>
<dbReference type="EMBL" id="JADKNH010000016">
    <property type="protein sequence ID" value="MBF4695468.1"/>
    <property type="molecule type" value="Genomic_DNA"/>
</dbReference>
<proteinExistence type="predicted"/>
<keyword evidence="1" id="KW-1133">Transmembrane helix</keyword>
<keyword evidence="3" id="KW-1185">Reference proteome</keyword>
<sequence length="149" mass="17076">MFINLHKKLYLIKHQTRGLAGIGLLLFMLSVLVLLILPISIGLLEFQFLNIEKEQVKTATENTVNLVYESVESKEMSKVVAAPDLSEFEAVLVKNFSALGCSVVAQDITVEFYEDQWLLISFTYDHEFKSLDLQKPMSVFLKYWLPNDQ</sequence>